<protein>
    <submittedName>
        <fullName evidence="1">Uncharacterized protein</fullName>
    </submittedName>
</protein>
<evidence type="ECO:0000313" key="2">
    <source>
        <dbReference type="Proteomes" id="UP000092993"/>
    </source>
</evidence>
<comment type="caution">
    <text evidence="1">The sequence shown here is derived from an EMBL/GenBank/DDBJ whole genome shotgun (WGS) entry which is preliminary data.</text>
</comment>
<dbReference type="OrthoDB" id="2751832at2759"/>
<dbReference type="EMBL" id="LUGG01000005">
    <property type="protein sequence ID" value="OBZ74999.1"/>
    <property type="molecule type" value="Genomic_DNA"/>
</dbReference>
<name>A0A1C7MEZ8_GRIFR</name>
<evidence type="ECO:0000313" key="1">
    <source>
        <dbReference type="EMBL" id="OBZ74999.1"/>
    </source>
</evidence>
<dbReference type="Proteomes" id="UP000092993">
    <property type="component" value="Unassembled WGS sequence"/>
</dbReference>
<reference evidence="1 2" key="1">
    <citation type="submission" date="2016-03" db="EMBL/GenBank/DDBJ databases">
        <title>Whole genome sequencing of Grifola frondosa 9006-11.</title>
        <authorList>
            <person name="Min B."/>
            <person name="Park H."/>
            <person name="Kim J.-G."/>
            <person name="Cho H."/>
            <person name="Oh Y.-L."/>
            <person name="Kong W.-S."/>
            <person name="Choi I.-G."/>
        </authorList>
    </citation>
    <scope>NUCLEOTIDE SEQUENCE [LARGE SCALE GENOMIC DNA]</scope>
    <source>
        <strain evidence="1 2">9006-11</strain>
    </source>
</reference>
<proteinExistence type="predicted"/>
<keyword evidence="2" id="KW-1185">Reference proteome</keyword>
<sequence>MLDDLNPPCQLLGTLEILNIDCIGDGNVTEEGFRTSLPPEISQQAWARFQRYASYVRIVQGLVNQSNSSLWIALASRIGDQPLFPCLRSIKLRLDDASCTKMLCLMAPSISSLTIFTNPHDDDNQNLDTILKAVSTISPTAVWTLRTSSPSLFRHTDFSCFSALRKVEVTFSTDAPDLFQNFPALTIRITSSSAMRLE</sequence>
<gene>
    <name evidence="1" type="ORF">A0H81_05065</name>
</gene>
<accession>A0A1C7MEZ8</accession>
<dbReference type="AlphaFoldDB" id="A0A1C7MEZ8"/>
<organism evidence="1 2">
    <name type="scientific">Grifola frondosa</name>
    <name type="common">Maitake</name>
    <name type="synonym">Polyporus frondosus</name>
    <dbReference type="NCBI Taxonomy" id="5627"/>
    <lineage>
        <taxon>Eukaryota</taxon>
        <taxon>Fungi</taxon>
        <taxon>Dikarya</taxon>
        <taxon>Basidiomycota</taxon>
        <taxon>Agaricomycotina</taxon>
        <taxon>Agaricomycetes</taxon>
        <taxon>Polyporales</taxon>
        <taxon>Grifolaceae</taxon>
        <taxon>Grifola</taxon>
    </lineage>
</organism>